<gene>
    <name evidence="1" type="ORF">C4544_02740</name>
</gene>
<protein>
    <submittedName>
        <fullName evidence="1">Uncharacterized protein</fullName>
    </submittedName>
</protein>
<evidence type="ECO:0000313" key="2">
    <source>
        <dbReference type="Proteomes" id="UP000285655"/>
    </source>
</evidence>
<reference evidence="1 2" key="1">
    <citation type="journal article" date="2017" name="ISME J.">
        <title>Energy and carbon metabolisms in a deep terrestrial subsurface fluid microbial community.</title>
        <authorList>
            <person name="Momper L."/>
            <person name="Jungbluth S.P."/>
            <person name="Lee M.D."/>
            <person name="Amend J.P."/>
        </authorList>
    </citation>
    <scope>NUCLEOTIDE SEQUENCE [LARGE SCALE GENOMIC DNA]</scope>
    <source>
        <strain evidence="1">SURF_29</strain>
    </source>
</reference>
<organism evidence="1 2">
    <name type="scientific">candidate division WS5 bacterium</name>
    <dbReference type="NCBI Taxonomy" id="2093353"/>
    <lineage>
        <taxon>Bacteria</taxon>
        <taxon>candidate division WS5</taxon>
    </lineage>
</organism>
<comment type="caution">
    <text evidence="1">The sequence shown here is derived from an EMBL/GenBank/DDBJ whole genome shotgun (WGS) entry which is preliminary data.</text>
</comment>
<dbReference type="Proteomes" id="UP000285655">
    <property type="component" value="Unassembled WGS sequence"/>
</dbReference>
<dbReference type="EMBL" id="QZJW01000019">
    <property type="protein sequence ID" value="RJO61410.1"/>
    <property type="molecule type" value="Genomic_DNA"/>
</dbReference>
<name>A0A419DEC5_9BACT</name>
<evidence type="ECO:0000313" key="1">
    <source>
        <dbReference type="EMBL" id="RJO61410.1"/>
    </source>
</evidence>
<accession>A0A419DEC5</accession>
<proteinExistence type="predicted"/>
<dbReference type="AlphaFoldDB" id="A0A419DEC5"/>
<sequence length="351" mass="39496">MGIDSGGPVGEGPSDDELIEKNLSFIKYLADLGEGGKCDADYNEEILAPLKKPFVSRPEDRFKVEQRINRHKQDDSNERLKNRHSFSTAFEKSLIILGNLKGVDFFGQNSNFAITSQYDDIINGVDIAAKIGLPDGQEIFFGIDATTTQGRDHLSRKYYKNRERLKGLSEKSESRISKTASVSIKSGLKYWPKRLLYEGGIERERNHSQEMPEITINLIAGLPPKEAIDMIHIAVKALALEQKAKKGTLLEGERENFIRTIKTSSARAEMINQMLSQTEKAIMSFDISDQEKGERLKLLRDHFIDTEDLAETEGATRSIDSGTWELTDFINSNYSVPDEAYFEDTSKASND</sequence>